<keyword evidence="2" id="KW-1185">Reference proteome</keyword>
<dbReference type="AlphaFoldDB" id="A0A4R5C2G5"/>
<organism evidence="1 2">
    <name type="scientific">Actinomadura rubrisoli</name>
    <dbReference type="NCBI Taxonomy" id="2530368"/>
    <lineage>
        <taxon>Bacteria</taxon>
        <taxon>Bacillati</taxon>
        <taxon>Actinomycetota</taxon>
        <taxon>Actinomycetes</taxon>
        <taxon>Streptosporangiales</taxon>
        <taxon>Thermomonosporaceae</taxon>
        <taxon>Actinomadura</taxon>
    </lineage>
</organism>
<reference evidence="1 2" key="1">
    <citation type="submission" date="2019-03" db="EMBL/GenBank/DDBJ databases">
        <title>Draft genome sequences of novel Actinobacteria.</title>
        <authorList>
            <person name="Sahin N."/>
            <person name="Ay H."/>
            <person name="Saygin H."/>
        </authorList>
    </citation>
    <scope>NUCLEOTIDE SEQUENCE [LARGE SCALE GENOMIC DNA]</scope>
    <source>
        <strain evidence="1 2">H3C3</strain>
    </source>
</reference>
<dbReference type="RefSeq" id="WP_131891758.1">
    <property type="nucleotide sequence ID" value="NZ_SMKU01000036.1"/>
</dbReference>
<comment type="caution">
    <text evidence="1">The sequence shown here is derived from an EMBL/GenBank/DDBJ whole genome shotgun (WGS) entry which is preliminary data.</text>
</comment>
<sequence>MGVQAERVFAAVAERGFPDPWAAFGEHLSWEAAFAVQLKDRIDAARKGPNGPAADEALELFARKAANLEAAGRLLAKVTEEYDATGTWAILDERAARLDVADMTERWARGLVHHPFPIALRSLEFNWGYMKEHGVRAFYEMTARYVADLAENTARWRAAFVVERESGVVDRITTMEADLASEEAPMHCDICKKTIAGLLYLDG</sequence>
<proteinExistence type="predicted"/>
<evidence type="ECO:0000313" key="2">
    <source>
        <dbReference type="Proteomes" id="UP000294513"/>
    </source>
</evidence>
<accession>A0A4R5C2G5</accession>
<dbReference type="Proteomes" id="UP000294513">
    <property type="component" value="Unassembled WGS sequence"/>
</dbReference>
<dbReference type="EMBL" id="SMKU01000036">
    <property type="protein sequence ID" value="TDD93015.1"/>
    <property type="molecule type" value="Genomic_DNA"/>
</dbReference>
<protein>
    <submittedName>
        <fullName evidence="1">Uncharacterized protein</fullName>
    </submittedName>
</protein>
<name>A0A4R5C2G5_9ACTN</name>
<gene>
    <name evidence="1" type="ORF">E1298_10390</name>
</gene>
<dbReference type="OrthoDB" id="4116093at2"/>
<evidence type="ECO:0000313" key="1">
    <source>
        <dbReference type="EMBL" id="TDD93015.1"/>
    </source>
</evidence>